<evidence type="ECO:0000313" key="1">
    <source>
        <dbReference type="EMBL" id="KAH9290490.1"/>
    </source>
</evidence>
<dbReference type="Proteomes" id="UP000824469">
    <property type="component" value="Unassembled WGS sequence"/>
</dbReference>
<accession>A0AA38BVG6</accession>
<comment type="caution">
    <text evidence="1">The sequence shown here is derived from an EMBL/GenBank/DDBJ whole genome shotgun (WGS) entry which is preliminary data.</text>
</comment>
<gene>
    <name evidence="1" type="ORF">KI387_034607</name>
</gene>
<sequence length="211" mass="23545">NISFDESFLQLPQINISADPTFDSSVSQSNRISNNDAQVGSLRLDLDGQENNTQYDQVDITLDNVLSEDLFNFDDIPVFTADDFSTGPFSTDSEFYLTDNFNGTYPSKSIVPSKDNGSQLSEVGSDQYGLLQNQICSTTGNDVSQGVQEQATMASYLLQQQKAAFSSYQRSYEMFASIFLEWVMQPPNPQCQSCRLMRRIVHSNGISALKF</sequence>
<protein>
    <submittedName>
        <fullName evidence="1">Uncharacterized protein</fullName>
    </submittedName>
</protein>
<proteinExistence type="predicted"/>
<feature type="non-terminal residue" evidence="1">
    <location>
        <position position="1"/>
    </location>
</feature>
<dbReference type="EMBL" id="JAHRHJ020003813">
    <property type="protein sequence ID" value="KAH9290490.1"/>
    <property type="molecule type" value="Genomic_DNA"/>
</dbReference>
<evidence type="ECO:0000313" key="2">
    <source>
        <dbReference type="Proteomes" id="UP000824469"/>
    </source>
</evidence>
<dbReference type="AlphaFoldDB" id="A0AA38BVG6"/>
<name>A0AA38BVG6_TAXCH</name>
<keyword evidence="2" id="KW-1185">Reference proteome</keyword>
<organism evidence="1 2">
    <name type="scientific">Taxus chinensis</name>
    <name type="common">Chinese yew</name>
    <name type="synonym">Taxus wallichiana var. chinensis</name>
    <dbReference type="NCBI Taxonomy" id="29808"/>
    <lineage>
        <taxon>Eukaryota</taxon>
        <taxon>Viridiplantae</taxon>
        <taxon>Streptophyta</taxon>
        <taxon>Embryophyta</taxon>
        <taxon>Tracheophyta</taxon>
        <taxon>Spermatophyta</taxon>
        <taxon>Pinopsida</taxon>
        <taxon>Pinidae</taxon>
        <taxon>Conifers II</taxon>
        <taxon>Cupressales</taxon>
        <taxon>Taxaceae</taxon>
        <taxon>Taxus</taxon>
    </lineage>
</organism>
<reference evidence="1 2" key="1">
    <citation type="journal article" date="2021" name="Nat. Plants">
        <title>The Taxus genome provides insights into paclitaxel biosynthesis.</title>
        <authorList>
            <person name="Xiong X."/>
            <person name="Gou J."/>
            <person name="Liao Q."/>
            <person name="Li Y."/>
            <person name="Zhou Q."/>
            <person name="Bi G."/>
            <person name="Li C."/>
            <person name="Du R."/>
            <person name="Wang X."/>
            <person name="Sun T."/>
            <person name="Guo L."/>
            <person name="Liang H."/>
            <person name="Lu P."/>
            <person name="Wu Y."/>
            <person name="Zhang Z."/>
            <person name="Ro D.K."/>
            <person name="Shang Y."/>
            <person name="Huang S."/>
            <person name="Yan J."/>
        </authorList>
    </citation>
    <scope>NUCLEOTIDE SEQUENCE [LARGE SCALE GENOMIC DNA]</scope>
    <source>
        <strain evidence="1">Ta-2019</strain>
    </source>
</reference>